<sequence>MYGKYVPGSLNPYQCSIKKGTPPGCDPRRIDLKKYKLIPIFVTENHHEVIPFIYKNIGSKHLPLEGSTLIHFDSHPDMLIPKNMPADTVFDKNALFDELSIENWIMPAVYAGHFGNLIWVKPPWAEQMQNGSQTFHIGKHKSTGTIRLDCKEDYFISEGLYSHAKDLDAIREIDLHVTTLGNRINGVTDDLNGLRKQLLCGDAPIILDVDLDFFSTGNPFKKIYDKADVYEALKKIFEYQPPSSKEDVLVFEAVEKRAKQMDELEAMFKHLHSTRKMPEVEEPSELHKMVDQLRKNLLENYKDQDIDWEFIFEAGCTCDSSGLPCHISSMEELDMMFDSFKNFLEFIPKPPVIITMSRSTIDDYTPFESVELIQDTIIELLKDKFSCDEPKLDYLDKSDED</sequence>
<dbReference type="PANTHER" id="PTHR13225">
    <property type="entry name" value="MISEXPRESSION SUPPRESSOR OF RAS 6"/>
    <property type="match status" value="1"/>
</dbReference>
<keyword evidence="3" id="KW-1185">Reference proteome</keyword>
<evidence type="ECO:0000313" key="2">
    <source>
        <dbReference type="EMBL" id="CAH1154185.1"/>
    </source>
</evidence>
<dbReference type="PANTHER" id="PTHR13225:SF3">
    <property type="entry name" value="UPF0489 PROTEIN C5ORF22"/>
    <property type="match status" value="1"/>
</dbReference>
<evidence type="ECO:0000313" key="3">
    <source>
        <dbReference type="Proteomes" id="UP001153737"/>
    </source>
</evidence>
<protein>
    <submittedName>
        <fullName evidence="2">Uncharacterized protein</fullName>
    </submittedName>
</protein>
<reference evidence="2" key="1">
    <citation type="submission" date="2022-01" db="EMBL/GenBank/DDBJ databases">
        <authorList>
            <person name="King R."/>
        </authorList>
    </citation>
    <scope>NUCLEOTIDE SEQUENCE</scope>
</reference>
<dbReference type="Pfam" id="PF12640">
    <property type="entry name" value="UPF0489"/>
    <property type="match status" value="1"/>
</dbReference>
<dbReference type="Proteomes" id="UP001153737">
    <property type="component" value="Chromosome 15"/>
</dbReference>
<evidence type="ECO:0000256" key="1">
    <source>
        <dbReference type="ARBA" id="ARBA00007099"/>
    </source>
</evidence>
<proteinExistence type="inferred from homology"/>
<dbReference type="InterPro" id="IPR024131">
    <property type="entry name" value="UPF0489"/>
</dbReference>
<name>A0A9P0DHP3_PHACE</name>
<gene>
    <name evidence="2" type="ORF">PHAECO_LOCUS4988</name>
</gene>
<accession>A0A9P0DHP3</accession>
<reference evidence="2" key="2">
    <citation type="submission" date="2022-10" db="EMBL/GenBank/DDBJ databases">
        <authorList>
            <consortium name="ENA_rothamsted_submissions"/>
            <consortium name="culmorum"/>
            <person name="King R."/>
        </authorList>
    </citation>
    <scope>NUCLEOTIDE SEQUENCE</scope>
</reference>
<comment type="similarity">
    <text evidence="1">Belongs to the UPF0489 family.</text>
</comment>
<dbReference type="OrthoDB" id="418142at2759"/>
<dbReference type="EMBL" id="OU896721">
    <property type="protein sequence ID" value="CAH1154185.1"/>
    <property type="molecule type" value="Genomic_DNA"/>
</dbReference>
<organism evidence="2 3">
    <name type="scientific">Phaedon cochleariae</name>
    <name type="common">Mustard beetle</name>
    <dbReference type="NCBI Taxonomy" id="80249"/>
    <lineage>
        <taxon>Eukaryota</taxon>
        <taxon>Metazoa</taxon>
        <taxon>Ecdysozoa</taxon>
        <taxon>Arthropoda</taxon>
        <taxon>Hexapoda</taxon>
        <taxon>Insecta</taxon>
        <taxon>Pterygota</taxon>
        <taxon>Neoptera</taxon>
        <taxon>Endopterygota</taxon>
        <taxon>Coleoptera</taxon>
        <taxon>Polyphaga</taxon>
        <taxon>Cucujiformia</taxon>
        <taxon>Chrysomeloidea</taxon>
        <taxon>Chrysomelidae</taxon>
        <taxon>Chrysomelinae</taxon>
        <taxon>Chrysomelini</taxon>
        <taxon>Phaedon</taxon>
    </lineage>
</organism>
<dbReference type="AlphaFoldDB" id="A0A9P0DHP3"/>